<feature type="chain" id="PRO_5020916462" description="histidine kinase" evidence="9">
    <location>
        <begin position="21"/>
        <end position="1322"/>
    </location>
</feature>
<dbReference type="PRINTS" id="PR00344">
    <property type="entry name" value="BCTRLSENSOR"/>
</dbReference>
<name>A0A4V1KRM4_9FLAO</name>
<dbReference type="InterPro" id="IPR003594">
    <property type="entry name" value="HATPase_dom"/>
</dbReference>
<dbReference type="STRING" id="1122159.SAMN02745246_03646"/>
<dbReference type="InterPro" id="IPR004358">
    <property type="entry name" value="Sig_transdc_His_kin-like_C"/>
</dbReference>
<keyword evidence="4" id="KW-0805">Transcription regulation</keyword>
<organism evidence="13 14">
    <name type="scientific">Leeuwenhoekiella marinoflava</name>
    <dbReference type="NCBI Taxonomy" id="988"/>
    <lineage>
        <taxon>Bacteria</taxon>
        <taxon>Pseudomonadati</taxon>
        <taxon>Bacteroidota</taxon>
        <taxon>Flavobacteriia</taxon>
        <taxon>Flavobacteriales</taxon>
        <taxon>Flavobacteriaceae</taxon>
        <taxon>Leeuwenhoekiella</taxon>
    </lineage>
</organism>
<dbReference type="Gene3D" id="1.10.10.60">
    <property type="entry name" value="Homeodomain-like"/>
    <property type="match status" value="1"/>
</dbReference>
<evidence type="ECO:0000256" key="9">
    <source>
        <dbReference type="SAM" id="SignalP"/>
    </source>
</evidence>
<reference evidence="13 14" key="1">
    <citation type="submission" date="2018-07" db="EMBL/GenBank/DDBJ databases">
        <title>Leeuwenhoekiella genomics.</title>
        <authorList>
            <person name="Tahon G."/>
            <person name="Willems A."/>
        </authorList>
    </citation>
    <scope>NUCLEOTIDE SEQUENCE [LARGE SCALE GENOMIC DNA]</scope>
    <source>
        <strain evidence="13 14">LMG 1345</strain>
    </source>
</reference>
<dbReference type="RefSeq" id="WP_073100613.1">
    <property type="nucleotide sequence ID" value="NZ_QOVL01000023.1"/>
</dbReference>
<protein>
    <recommendedName>
        <fullName evidence="2">histidine kinase</fullName>
        <ecNumber evidence="2">2.7.13.3</ecNumber>
    </recommendedName>
</protein>
<proteinExistence type="predicted"/>
<dbReference type="CDD" id="cd00082">
    <property type="entry name" value="HisKA"/>
    <property type="match status" value="1"/>
</dbReference>
<evidence type="ECO:0000256" key="8">
    <source>
        <dbReference type="SAM" id="Phobius"/>
    </source>
</evidence>
<feature type="modified residue" description="4-aspartylphosphate" evidence="7">
    <location>
        <position position="1119"/>
    </location>
</feature>
<keyword evidence="8" id="KW-1133">Transmembrane helix</keyword>
<dbReference type="Pfam" id="PF12833">
    <property type="entry name" value="HTH_18"/>
    <property type="match status" value="1"/>
</dbReference>
<dbReference type="FunFam" id="1.10.287.130:FF:000045">
    <property type="entry name" value="Two-component system sensor histidine kinase/response regulator"/>
    <property type="match status" value="1"/>
</dbReference>
<keyword evidence="6" id="KW-0804">Transcription</keyword>
<dbReference type="Gene3D" id="3.40.50.2300">
    <property type="match status" value="1"/>
</dbReference>
<evidence type="ECO:0000256" key="7">
    <source>
        <dbReference type="PROSITE-ProRule" id="PRU00169"/>
    </source>
</evidence>
<dbReference type="Pfam" id="PF02518">
    <property type="entry name" value="HATPase_c"/>
    <property type="match status" value="1"/>
</dbReference>
<comment type="caution">
    <text evidence="13">The sequence shown here is derived from an EMBL/GenBank/DDBJ whole genome shotgun (WGS) entry which is preliminary data.</text>
</comment>
<keyword evidence="8" id="KW-0472">Membrane</keyword>
<feature type="domain" description="HTH araC/xylS-type" evidence="10">
    <location>
        <begin position="1218"/>
        <end position="1317"/>
    </location>
</feature>
<keyword evidence="13" id="KW-0418">Kinase</keyword>
<feature type="domain" description="Histidine kinase" evidence="11">
    <location>
        <begin position="826"/>
        <end position="1038"/>
    </location>
</feature>
<dbReference type="Pfam" id="PF00072">
    <property type="entry name" value="Response_reg"/>
    <property type="match status" value="1"/>
</dbReference>
<dbReference type="InterPro" id="IPR005467">
    <property type="entry name" value="His_kinase_dom"/>
</dbReference>
<dbReference type="EC" id="2.7.13.3" evidence="2"/>
<dbReference type="SMART" id="SM00448">
    <property type="entry name" value="REC"/>
    <property type="match status" value="1"/>
</dbReference>
<evidence type="ECO:0000256" key="6">
    <source>
        <dbReference type="ARBA" id="ARBA00023163"/>
    </source>
</evidence>
<evidence type="ECO:0000259" key="11">
    <source>
        <dbReference type="PROSITE" id="PS50109"/>
    </source>
</evidence>
<dbReference type="PANTHER" id="PTHR43547:SF2">
    <property type="entry name" value="HYBRID SIGNAL TRANSDUCTION HISTIDINE KINASE C"/>
    <property type="match status" value="1"/>
</dbReference>
<dbReference type="SMART" id="SM00388">
    <property type="entry name" value="HisKA"/>
    <property type="match status" value="1"/>
</dbReference>
<dbReference type="InterPro" id="IPR015943">
    <property type="entry name" value="WD40/YVTN_repeat-like_dom_sf"/>
</dbReference>
<accession>A0A4V1KRM4</accession>
<evidence type="ECO:0000259" key="12">
    <source>
        <dbReference type="PROSITE" id="PS50110"/>
    </source>
</evidence>
<keyword evidence="9" id="KW-0732">Signal</keyword>
<dbReference type="Gene3D" id="2.130.10.10">
    <property type="entry name" value="YVTN repeat-like/Quinoprotein amine dehydrogenase"/>
    <property type="match status" value="2"/>
</dbReference>
<dbReference type="InterPro" id="IPR011047">
    <property type="entry name" value="Quinoprotein_ADH-like_sf"/>
</dbReference>
<evidence type="ECO:0000259" key="10">
    <source>
        <dbReference type="PROSITE" id="PS01124"/>
    </source>
</evidence>
<evidence type="ECO:0000313" key="13">
    <source>
        <dbReference type="EMBL" id="RXG25422.1"/>
    </source>
</evidence>
<dbReference type="InterPro" id="IPR011123">
    <property type="entry name" value="Y_Y_Y"/>
</dbReference>
<dbReference type="InterPro" id="IPR011006">
    <property type="entry name" value="CheY-like_superfamily"/>
</dbReference>
<dbReference type="SUPFAM" id="SSF55874">
    <property type="entry name" value="ATPase domain of HSP90 chaperone/DNA topoisomerase II/histidine kinase"/>
    <property type="match status" value="1"/>
</dbReference>
<dbReference type="InterPro" id="IPR001789">
    <property type="entry name" value="Sig_transdc_resp-reg_receiver"/>
</dbReference>
<evidence type="ECO:0000256" key="2">
    <source>
        <dbReference type="ARBA" id="ARBA00012438"/>
    </source>
</evidence>
<dbReference type="Proteomes" id="UP000290608">
    <property type="component" value="Unassembled WGS sequence"/>
</dbReference>
<dbReference type="SMART" id="SM00387">
    <property type="entry name" value="HATPase_c"/>
    <property type="match status" value="1"/>
</dbReference>
<dbReference type="CDD" id="cd17574">
    <property type="entry name" value="REC_OmpR"/>
    <property type="match status" value="1"/>
</dbReference>
<dbReference type="SUPFAM" id="SSF50998">
    <property type="entry name" value="Quinoprotein alcohol dehydrogenase-like"/>
    <property type="match status" value="1"/>
</dbReference>
<dbReference type="Pfam" id="PF07495">
    <property type="entry name" value="Y_Y_Y"/>
    <property type="match status" value="1"/>
</dbReference>
<dbReference type="FunFam" id="2.60.40.10:FF:000791">
    <property type="entry name" value="Two-component system sensor histidine kinase/response regulator"/>
    <property type="match status" value="1"/>
</dbReference>
<evidence type="ECO:0000256" key="1">
    <source>
        <dbReference type="ARBA" id="ARBA00000085"/>
    </source>
</evidence>
<evidence type="ECO:0000313" key="14">
    <source>
        <dbReference type="Proteomes" id="UP000290608"/>
    </source>
</evidence>
<evidence type="ECO:0000256" key="4">
    <source>
        <dbReference type="ARBA" id="ARBA00023015"/>
    </source>
</evidence>
<feature type="domain" description="Response regulatory" evidence="12">
    <location>
        <begin position="1071"/>
        <end position="1186"/>
    </location>
</feature>
<dbReference type="InterPro" id="IPR013783">
    <property type="entry name" value="Ig-like_fold"/>
</dbReference>
<dbReference type="InterPro" id="IPR009057">
    <property type="entry name" value="Homeodomain-like_sf"/>
</dbReference>
<dbReference type="SUPFAM" id="SSF46689">
    <property type="entry name" value="Homeodomain-like"/>
    <property type="match status" value="1"/>
</dbReference>
<dbReference type="Gene3D" id="3.30.565.10">
    <property type="entry name" value="Histidine kinase-like ATPase, C-terminal domain"/>
    <property type="match status" value="1"/>
</dbReference>
<dbReference type="InterPro" id="IPR018060">
    <property type="entry name" value="HTH_AraC"/>
</dbReference>
<keyword evidence="3 7" id="KW-0597">Phosphoprotein</keyword>
<gene>
    <name evidence="13" type="ORF">DSL99_3579</name>
</gene>
<dbReference type="PANTHER" id="PTHR43547">
    <property type="entry name" value="TWO-COMPONENT HISTIDINE KINASE"/>
    <property type="match status" value="1"/>
</dbReference>
<evidence type="ECO:0000256" key="5">
    <source>
        <dbReference type="ARBA" id="ARBA00023125"/>
    </source>
</evidence>
<feature type="signal peptide" evidence="9">
    <location>
        <begin position="1"/>
        <end position="20"/>
    </location>
</feature>
<dbReference type="Pfam" id="PF00512">
    <property type="entry name" value="HisKA"/>
    <property type="match status" value="1"/>
</dbReference>
<dbReference type="InterPro" id="IPR018062">
    <property type="entry name" value="HTH_AraC-typ_CS"/>
</dbReference>
<comment type="catalytic activity">
    <reaction evidence="1">
        <text>ATP + protein L-histidine = ADP + protein N-phospho-L-histidine.</text>
        <dbReference type="EC" id="2.7.13.3"/>
    </reaction>
</comment>
<dbReference type="Gene3D" id="1.10.287.130">
    <property type="match status" value="1"/>
</dbReference>
<keyword evidence="5" id="KW-0238">DNA-binding</keyword>
<keyword evidence="8" id="KW-0812">Transmembrane</keyword>
<dbReference type="Gene3D" id="2.60.40.10">
    <property type="entry name" value="Immunoglobulins"/>
    <property type="match status" value="1"/>
</dbReference>
<dbReference type="InterPro" id="IPR036890">
    <property type="entry name" value="HATPase_C_sf"/>
</dbReference>
<dbReference type="GO" id="GO:0003700">
    <property type="term" value="F:DNA-binding transcription factor activity"/>
    <property type="evidence" value="ECO:0007669"/>
    <property type="project" value="InterPro"/>
</dbReference>
<dbReference type="PROSITE" id="PS50110">
    <property type="entry name" value="RESPONSE_REGULATORY"/>
    <property type="match status" value="1"/>
</dbReference>
<dbReference type="SUPFAM" id="SSF63829">
    <property type="entry name" value="Calcium-dependent phosphotriesterase"/>
    <property type="match status" value="2"/>
</dbReference>
<dbReference type="Pfam" id="PF07494">
    <property type="entry name" value="Reg_prop"/>
    <property type="match status" value="4"/>
</dbReference>
<dbReference type="EMBL" id="QOVL01000023">
    <property type="protein sequence ID" value="RXG25422.1"/>
    <property type="molecule type" value="Genomic_DNA"/>
</dbReference>
<dbReference type="GO" id="GO:0000155">
    <property type="term" value="F:phosphorelay sensor kinase activity"/>
    <property type="evidence" value="ECO:0007669"/>
    <property type="project" value="InterPro"/>
</dbReference>
<dbReference type="CDD" id="cd00075">
    <property type="entry name" value="HATPase"/>
    <property type="match status" value="1"/>
</dbReference>
<dbReference type="SMART" id="SM00342">
    <property type="entry name" value="HTH_ARAC"/>
    <property type="match status" value="1"/>
</dbReference>
<evidence type="ECO:0000256" key="3">
    <source>
        <dbReference type="ARBA" id="ARBA00022553"/>
    </source>
</evidence>
<dbReference type="SUPFAM" id="SSF52172">
    <property type="entry name" value="CheY-like"/>
    <property type="match status" value="1"/>
</dbReference>
<dbReference type="InterPro" id="IPR011110">
    <property type="entry name" value="Reg_prop"/>
</dbReference>
<dbReference type="PROSITE" id="PS00041">
    <property type="entry name" value="HTH_ARAC_FAMILY_1"/>
    <property type="match status" value="1"/>
</dbReference>
<keyword evidence="13" id="KW-0808">Transferase</keyword>
<sequence>MKYFIYTFFLSLLLTQNLTAQDYYFEHYTVEDGLSHNTVLSSLQDSKGFLWFGTKDGLNRFDGYAFKRFQYKINDKKQLLGNYVESLLELDGHIYAGTDNGLFQYDYKRENFTLIDGTEDITIHDIESDASGNLWYIGNGTIYKYNPATAKTVNFPPSNHFTCTQLLQSPDGKIIASGLDELYLYEESSDSFKSLGFKMPNVLMSAFSINALLMLNSDVVLMGTYNFGVLSFNLKTKETAQFLPVENPFYIHDLALKDEKELWVASESGIHIYDMETKDYTNLNKNNNDPYALSDNAVYSLTVDNNGGIWAGTYFGGINHYNTSYRFFKKFFPKPAENSIVGNAVREIKADSNGNIWVGTEDNGLSKYNPKTDTFTNFKSVESGGTLAHHNIHALMPEGDRIWVSYFDNGIDLIDINTHRVLKHYQVGTLGKERNNFVFSLVKTKSGKIYAATVSGVKVLDPKKDQFVITDYFPENYHYTAFIEDAKGVLWAGTYWDGIYYYNPKTQEKGYYQEENSQNKTISHNHINGIYEDASQRLWVTTENGLNLYNSNTQEFKTYTTQDGFGSNVFYTVTEDDSGKLWATTSNGLTSFDADFKNLNTYTKAQGLLGNQFNYNSAYKDPKGRIYLGSVNGMVSFNPAEFIQDNLESPLYLTGLQINNKEISVNENDENPILPESITTLDKLELEPEDSSFSINFAALGYNAPQMTQYWYKLDGLNNDWVALGTTNTVHFTKLSPGDYTLHVKSQNSNGVWSKETTPLQIRILPPFYLSNIAFVLYTLFVILCIAATFRVYHLYLARKNNRRIKLANDKKEKEVYQAKIEFFTNISHEIRTPLTLIKSPLEKILKNKKAYPEIANHLSIMNKNTTRILNLVNQLLDFRKTETENMSLTFVQTDISQLVRKTKSRFTEAITDKNMELHLDIEDGIIAFVDAEALKKILSNLISNAIKYGDKHIYIQLEKAALQFKIIVRNDGYIIPETMSQKIFEPFYRLSEGENQSGTGIGLSLAHSLTEMHNGSLKLSTSDNTLNTFVVQLPIHQKKHFELYDQKTQEQEPVMLPKKPEKLTSESKPVIIVAEDNKDLRDFVAKELQENYKVYPAENGEIALNLLEEHSAHLVISDIAMPVLDGFTLCKEVKTNIETSHIPVILLTSKNALSAQIEGLESGADAYVSKPFSVAFLNKQVENLIENRKHIMQHYATSPLAHMRSIANTKTDEAFIKKLDNTIADNMADSNLNVETLAEIMNMSRSTLYRKIAEITNLSPNELINISRLKKAAELLKTENYKIYEVAEIVGYNSATSFGRNFQKQFQMTPTEYLNSDQIIN</sequence>
<dbReference type="InterPro" id="IPR036097">
    <property type="entry name" value="HisK_dim/P_sf"/>
</dbReference>
<dbReference type="CDD" id="cd00146">
    <property type="entry name" value="PKD"/>
    <property type="match status" value="1"/>
</dbReference>
<dbReference type="PROSITE" id="PS50109">
    <property type="entry name" value="HIS_KIN"/>
    <property type="match status" value="1"/>
</dbReference>
<dbReference type="PROSITE" id="PS01124">
    <property type="entry name" value="HTH_ARAC_FAMILY_2"/>
    <property type="match status" value="1"/>
</dbReference>
<dbReference type="GO" id="GO:0043565">
    <property type="term" value="F:sequence-specific DNA binding"/>
    <property type="evidence" value="ECO:0007669"/>
    <property type="project" value="InterPro"/>
</dbReference>
<dbReference type="SUPFAM" id="SSF47384">
    <property type="entry name" value="Homodimeric domain of signal transducing histidine kinase"/>
    <property type="match status" value="1"/>
</dbReference>
<dbReference type="InterPro" id="IPR003661">
    <property type="entry name" value="HisK_dim/P_dom"/>
</dbReference>
<feature type="transmembrane region" description="Helical" evidence="8">
    <location>
        <begin position="768"/>
        <end position="793"/>
    </location>
</feature>